<dbReference type="GO" id="GO:0004842">
    <property type="term" value="F:ubiquitin-protein transferase activity"/>
    <property type="evidence" value="ECO:0007669"/>
    <property type="project" value="InterPro"/>
</dbReference>
<evidence type="ECO:0000313" key="6">
    <source>
        <dbReference type="Proteomes" id="UP001046870"/>
    </source>
</evidence>
<dbReference type="Gene3D" id="2.130.10.10">
    <property type="entry name" value="YVTN repeat-like/Quinoprotein amine dehydrogenase"/>
    <property type="match status" value="1"/>
</dbReference>
<dbReference type="Proteomes" id="UP001046870">
    <property type="component" value="Chromosome 12"/>
</dbReference>
<dbReference type="Gene3D" id="3.30.40.10">
    <property type="entry name" value="Zinc/RING finger domain, C3HC4 (zinc finger)"/>
    <property type="match status" value="1"/>
</dbReference>
<dbReference type="EMBL" id="JAFDVH010000012">
    <property type="protein sequence ID" value="KAG7466911.1"/>
    <property type="molecule type" value="Genomic_DNA"/>
</dbReference>
<dbReference type="InterPro" id="IPR001680">
    <property type="entry name" value="WD40_rpt"/>
</dbReference>
<evidence type="ECO:0000259" key="3">
    <source>
        <dbReference type="PROSITE" id="PS50105"/>
    </source>
</evidence>
<evidence type="ECO:0000313" key="5">
    <source>
        <dbReference type="EMBL" id="KAG7466911.1"/>
    </source>
</evidence>
<reference evidence="5" key="1">
    <citation type="submission" date="2021-01" db="EMBL/GenBank/DDBJ databases">
        <authorList>
            <person name="Zahm M."/>
            <person name="Roques C."/>
            <person name="Cabau C."/>
            <person name="Klopp C."/>
            <person name="Donnadieu C."/>
            <person name="Jouanno E."/>
            <person name="Lampietro C."/>
            <person name="Louis A."/>
            <person name="Herpin A."/>
            <person name="Echchiki A."/>
            <person name="Berthelot C."/>
            <person name="Parey E."/>
            <person name="Roest-Crollius H."/>
            <person name="Braasch I."/>
            <person name="Postlethwait J."/>
            <person name="Bobe J."/>
            <person name="Montfort J."/>
            <person name="Bouchez O."/>
            <person name="Begum T."/>
            <person name="Mejri S."/>
            <person name="Adams A."/>
            <person name="Chen W.-J."/>
            <person name="Guiguen Y."/>
        </authorList>
    </citation>
    <scope>NUCLEOTIDE SEQUENCE</scope>
    <source>
        <strain evidence="5">YG-15Mar2019-1</strain>
        <tissue evidence="5">Brain</tissue>
    </source>
</reference>
<dbReference type="PROSITE" id="PS50082">
    <property type="entry name" value="WD_REPEATS_2"/>
    <property type="match status" value="1"/>
</dbReference>
<dbReference type="SUPFAM" id="SSF57850">
    <property type="entry name" value="RING/U-box"/>
    <property type="match status" value="1"/>
</dbReference>
<protein>
    <recommendedName>
        <fullName evidence="1">WD repeat, SAM and U-box domain-containing protein 1</fullName>
    </recommendedName>
</protein>
<feature type="domain" description="SAM" evidence="3">
    <location>
        <begin position="101"/>
        <end position="165"/>
    </location>
</feature>
<dbReference type="PANTHER" id="PTHR46573">
    <property type="entry name" value="WD REPEAT, SAM AND U-BOX DOMAIN-CONTAINING PROTEIN 1"/>
    <property type="match status" value="1"/>
</dbReference>
<accession>A0A9D3PRI4</accession>
<dbReference type="InterPro" id="IPR013083">
    <property type="entry name" value="Znf_RING/FYVE/PHD"/>
</dbReference>
<organism evidence="5 6">
    <name type="scientific">Megalops atlanticus</name>
    <name type="common">Tarpon</name>
    <name type="synonym">Clupea gigantea</name>
    <dbReference type="NCBI Taxonomy" id="7932"/>
    <lineage>
        <taxon>Eukaryota</taxon>
        <taxon>Metazoa</taxon>
        <taxon>Chordata</taxon>
        <taxon>Craniata</taxon>
        <taxon>Vertebrata</taxon>
        <taxon>Euteleostomi</taxon>
        <taxon>Actinopterygii</taxon>
        <taxon>Neopterygii</taxon>
        <taxon>Teleostei</taxon>
        <taxon>Elopiformes</taxon>
        <taxon>Megalopidae</taxon>
        <taxon>Megalops</taxon>
    </lineage>
</organism>
<dbReference type="SUPFAM" id="SSF47769">
    <property type="entry name" value="SAM/Pointed domain"/>
    <property type="match status" value="1"/>
</dbReference>
<dbReference type="InterPro" id="IPR001660">
    <property type="entry name" value="SAM"/>
</dbReference>
<evidence type="ECO:0000259" key="4">
    <source>
        <dbReference type="PROSITE" id="PS51698"/>
    </source>
</evidence>
<dbReference type="AlphaFoldDB" id="A0A9D3PRI4"/>
<dbReference type="PROSITE" id="PS51698">
    <property type="entry name" value="U_BOX"/>
    <property type="match status" value="1"/>
</dbReference>
<evidence type="ECO:0000256" key="2">
    <source>
        <dbReference type="PROSITE-ProRule" id="PRU00221"/>
    </source>
</evidence>
<keyword evidence="6" id="KW-1185">Reference proteome</keyword>
<dbReference type="CDD" id="cd16655">
    <property type="entry name" value="RING-Ubox_WDSUB1-like"/>
    <property type="match status" value="1"/>
</dbReference>
<dbReference type="SMART" id="SM00454">
    <property type="entry name" value="SAM"/>
    <property type="match status" value="1"/>
</dbReference>
<gene>
    <name evidence="5" type="ORF">MATL_G00147380</name>
</gene>
<feature type="domain" description="U-box" evidence="4">
    <location>
        <begin position="170"/>
        <end position="241"/>
    </location>
</feature>
<dbReference type="Pfam" id="PF04564">
    <property type="entry name" value="U-box"/>
    <property type="match status" value="1"/>
</dbReference>
<dbReference type="InterPro" id="IPR013761">
    <property type="entry name" value="SAM/pointed_sf"/>
</dbReference>
<keyword evidence="2" id="KW-0853">WD repeat</keyword>
<evidence type="ECO:0000256" key="1">
    <source>
        <dbReference type="ARBA" id="ARBA00020894"/>
    </source>
</evidence>
<comment type="caution">
    <text evidence="5">The sequence shown here is derived from an EMBL/GenBank/DDBJ whole genome shotgun (WGS) entry which is preliminary data.</text>
</comment>
<proteinExistence type="predicted"/>
<dbReference type="OrthoDB" id="1916455at2759"/>
<dbReference type="InterPro" id="IPR052085">
    <property type="entry name" value="WD-SAM-U-box"/>
</dbReference>
<dbReference type="SUPFAM" id="SSF50978">
    <property type="entry name" value="WD40 repeat-like"/>
    <property type="match status" value="1"/>
</dbReference>
<dbReference type="GO" id="GO:0016567">
    <property type="term" value="P:protein ubiquitination"/>
    <property type="evidence" value="ECO:0007669"/>
    <property type="project" value="InterPro"/>
</dbReference>
<feature type="repeat" description="WD" evidence="2">
    <location>
        <begin position="27"/>
        <end position="61"/>
    </location>
</feature>
<dbReference type="SMART" id="SM00320">
    <property type="entry name" value="WD40"/>
    <property type="match status" value="1"/>
</dbReference>
<sequence length="241" mass="26626">MCFSFHSSVDKTVTVYNASQGVLLYTLNQHERYVTACAFAPAASLIATGSMDKTVNIWRVEGGSGEEGNEGEALPDETIAASLCQGGKQQPGHLRLVVDDWEEDDVSAWLCAEGLEPLVRMFKDNNIDGSELIRLSKETLATELGIESVGLRNKLIRKIEELKTTLVSSDVPDEFLCPITREIMKDPVIAADGFSYEREAIESWINSKNRSSPMTNLPLQTTIVTPNRTLKMAIGRWKSSQ</sequence>
<dbReference type="InterPro" id="IPR003613">
    <property type="entry name" value="Ubox_domain"/>
</dbReference>
<dbReference type="PROSITE" id="PS50294">
    <property type="entry name" value="WD_REPEATS_REGION"/>
    <property type="match status" value="1"/>
</dbReference>
<dbReference type="PROSITE" id="PS50105">
    <property type="entry name" value="SAM_DOMAIN"/>
    <property type="match status" value="1"/>
</dbReference>
<dbReference type="PANTHER" id="PTHR46573:SF1">
    <property type="entry name" value="WD REPEAT, SAM AND U-BOX DOMAIN-CONTAINING PROTEIN 1"/>
    <property type="match status" value="1"/>
</dbReference>
<dbReference type="Pfam" id="PF07647">
    <property type="entry name" value="SAM_2"/>
    <property type="match status" value="1"/>
</dbReference>
<dbReference type="InterPro" id="IPR036322">
    <property type="entry name" value="WD40_repeat_dom_sf"/>
</dbReference>
<dbReference type="Pfam" id="PF00400">
    <property type="entry name" value="WD40"/>
    <property type="match status" value="1"/>
</dbReference>
<name>A0A9D3PRI4_MEGAT</name>
<dbReference type="Gene3D" id="1.10.150.50">
    <property type="entry name" value="Transcription Factor, Ets-1"/>
    <property type="match status" value="1"/>
</dbReference>
<dbReference type="InterPro" id="IPR015943">
    <property type="entry name" value="WD40/YVTN_repeat-like_dom_sf"/>
</dbReference>
<dbReference type="SMART" id="SM00504">
    <property type="entry name" value="Ubox"/>
    <property type="match status" value="1"/>
</dbReference>